<evidence type="ECO:0000256" key="5">
    <source>
        <dbReference type="ARBA" id="ARBA00022825"/>
    </source>
</evidence>
<dbReference type="NCBIfam" id="NF045542">
    <property type="entry name" value="Clp_rel_HeadMat"/>
    <property type="match status" value="1"/>
</dbReference>
<sequence length="256" mass="28660">MNKNKKKYNFWEIKASAGKNEADVFIYGEIVSGDKWDESDVSIIDFAKELDSLDSNVKTLNMYINSPGGSVFTTIAMMSQLERAKSRMTINAYIDGLAASAASFLIMAADNIYMYQNALLMVHKPMINFLFGANANVLRDKAEWLDKIESSTCVPAYKSKGTEQLTDEVLSDFLGEKDVWLNSTEATKYFDITVLEETKDVAANLEPSLLYGDVPEEFQDNSSRQISATEMQERQRIADEAKANLEYTKTILGGIL</sequence>
<evidence type="ECO:0000256" key="7">
    <source>
        <dbReference type="SAM" id="Phobius"/>
    </source>
</evidence>
<dbReference type="InterPro" id="IPR029045">
    <property type="entry name" value="ClpP/crotonase-like_dom_sf"/>
</dbReference>
<keyword evidence="9" id="KW-1185">Reference proteome</keyword>
<keyword evidence="7" id="KW-0812">Transmembrane</keyword>
<accession>A0ABQ2P3Q3</accession>
<reference evidence="9" key="1">
    <citation type="journal article" date="2019" name="Int. J. Syst. Evol. Microbiol.">
        <title>The Global Catalogue of Microorganisms (GCM) 10K type strain sequencing project: providing services to taxonomists for standard genome sequencing and annotation.</title>
        <authorList>
            <consortium name="The Broad Institute Genomics Platform"/>
            <consortium name="The Broad Institute Genome Sequencing Center for Infectious Disease"/>
            <person name="Wu L."/>
            <person name="Ma J."/>
        </authorList>
    </citation>
    <scope>NUCLEOTIDE SEQUENCE [LARGE SCALE GENOMIC DNA]</scope>
    <source>
        <strain evidence="9">CGMCC 1.7693</strain>
    </source>
</reference>
<dbReference type="InterPro" id="IPR001907">
    <property type="entry name" value="ClpP"/>
</dbReference>
<protein>
    <recommendedName>
        <fullName evidence="6">ATP-dependent Clp protease proteolytic subunit</fullName>
    </recommendedName>
</protein>
<dbReference type="InterPro" id="IPR023562">
    <property type="entry name" value="ClpP/TepA"/>
</dbReference>
<dbReference type="PANTHER" id="PTHR10381">
    <property type="entry name" value="ATP-DEPENDENT CLP PROTEASE PROTEOLYTIC SUBUNIT"/>
    <property type="match status" value="1"/>
</dbReference>
<evidence type="ECO:0000256" key="2">
    <source>
        <dbReference type="ARBA" id="ARBA00022490"/>
    </source>
</evidence>
<evidence type="ECO:0000256" key="6">
    <source>
        <dbReference type="RuleBase" id="RU003567"/>
    </source>
</evidence>
<dbReference type="Proteomes" id="UP000641206">
    <property type="component" value="Unassembled WGS sequence"/>
</dbReference>
<keyword evidence="5" id="KW-0720">Serine protease</keyword>
<dbReference type="Gene3D" id="3.90.226.10">
    <property type="entry name" value="2-enoyl-CoA Hydratase, Chain A, domain 1"/>
    <property type="match status" value="1"/>
</dbReference>
<comment type="caution">
    <text evidence="8">The sequence shown here is derived from an EMBL/GenBank/DDBJ whole genome shotgun (WGS) entry which is preliminary data.</text>
</comment>
<keyword evidence="7" id="KW-1133">Transmembrane helix</keyword>
<evidence type="ECO:0000313" key="9">
    <source>
        <dbReference type="Proteomes" id="UP000641206"/>
    </source>
</evidence>
<dbReference type="SUPFAM" id="SSF52096">
    <property type="entry name" value="ClpP/crotonase"/>
    <property type="match status" value="1"/>
</dbReference>
<dbReference type="CDD" id="cd07016">
    <property type="entry name" value="S14_ClpP_1"/>
    <property type="match status" value="1"/>
</dbReference>
<comment type="similarity">
    <text evidence="1 6">Belongs to the peptidase S14 family.</text>
</comment>
<keyword evidence="4" id="KW-0378">Hydrolase</keyword>
<dbReference type="GO" id="GO:0008233">
    <property type="term" value="F:peptidase activity"/>
    <property type="evidence" value="ECO:0007669"/>
    <property type="project" value="UniProtKB-KW"/>
</dbReference>
<name>A0ABQ2P3Q3_9BACI</name>
<dbReference type="PANTHER" id="PTHR10381:SF70">
    <property type="entry name" value="ATP-DEPENDENT CLP PROTEASE PROTEOLYTIC SUBUNIT"/>
    <property type="match status" value="1"/>
</dbReference>
<evidence type="ECO:0000256" key="1">
    <source>
        <dbReference type="ARBA" id="ARBA00007039"/>
    </source>
</evidence>
<evidence type="ECO:0000313" key="8">
    <source>
        <dbReference type="EMBL" id="GGP17233.1"/>
    </source>
</evidence>
<evidence type="ECO:0000256" key="4">
    <source>
        <dbReference type="ARBA" id="ARBA00022801"/>
    </source>
</evidence>
<dbReference type="GO" id="GO:0006508">
    <property type="term" value="P:proteolysis"/>
    <property type="evidence" value="ECO:0007669"/>
    <property type="project" value="UniProtKB-KW"/>
</dbReference>
<gene>
    <name evidence="8" type="ORF">GCM10011346_52310</name>
</gene>
<keyword evidence="3 8" id="KW-0645">Protease</keyword>
<feature type="transmembrane region" description="Helical" evidence="7">
    <location>
        <begin position="92"/>
        <end position="115"/>
    </location>
</feature>
<keyword evidence="2" id="KW-0963">Cytoplasm</keyword>
<dbReference type="EMBL" id="BMLW01000028">
    <property type="protein sequence ID" value="GGP17233.1"/>
    <property type="molecule type" value="Genomic_DNA"/>
</dbReference>
<proteinExistence type="inferred from homology"/>
<dbReference type="Pfam" id="PF00574">
    <property type="entry name" value="CLP_protease"/>
    <property type="match status" value="1"/>
</dbReference>
<organism evidence="8 9">
    <name type="scientific">Oceanobacillus neutriphilus</name>
    <dbReference type="NCBI Taxonomy" id="531815"/>
    <lineage>
        <taxon>Bacteria</taxon>
        <taxon>Bacillati</taxon>
        <taxon>Bacillota</taxon>
        <taxon>Bacilli</taxon>
        <taxon>Bacillales</taxon>
        <taxon>Bacillaceae</taxon>
        <taxon>Oceanobacillus</taxon>
    </lineage>
</organism>
<keyword evidence="7" id="KW-0472">Membrane</keyword>
<evidence type="ECO:0000256" key="3">
    <source>
        <dbReference type="ARBA" id="ARBA00022670"/>
    </source>
</evidence>
<dbReference type="RefSeq" id="WP_188738711.1">
    <property type="nucleotide sequence ID" value="NZ_BMLW01000028.1"/>
</dbReference>
<dbReference type="PRINTS" id="PR00127">
    <property type="entry name" value="CLPPROTEASEP"/>
</dbReference>